<dbReference type="InterPro" id="IPR017850">
    <property type="entry name" value="Alkaline_phosphatase_core_sf"/>
</dbReference>
<dbReference type="InterPro" id="IPR000917">
    <property type="entry name" value="Sulfatase_N"/>
</dbReference>
<dbReference type="InterPro" id="IPR024607">
    <property type="entry name" value="Sulfatase_CS"/>
</dbReference>
<evidence type="ECO:0000256" key="1">
    <source>
        <dbReference type="ARBA" id="ARBA00008779"/>
    </source>
</evidence>
<dbReference type="GO" id="GO:0004065">
    <property type="term" value="F:arylsulfatase activity"/>
    <property type="evidence" value="ECO:0007669"/>
    <property type="project" value="UniProtKB-EC"/>
</dbReference>
<keyword evidence="2" id="KW-0479">Metal-binding</keyword>
<dbReference type="RefSeq" id="WP_197524830.1">
    <property type="nucleotide sequence ID" value="NZ_SJPH01000002.1"/>
</dbReference>
<keyword evidence="4" id="KW-0106">Calcium</keyword>
<dbReference type="PROSITE" id="PS00149">
    <property type="entry name" value="SULFATASE_2"/>
    <property type="match status" value="1"/>
</dbReference>
<feature type="signal peptide" evidence="5">
    <location>
        <begin position="1"/>
        <end position="21"/>
    </location>
</feature>
<keyword evidence="3 7" id="KW-0378">Hydrolase</keyword>
<comment type="caution">
    <text evidence="7">The sequence shown here is derived from an EMBL/GenBank/DDBJ whole genome shotgun (WGS) entry which is preliminary data.</text>
</comment>
<dbReference type="EMBL" id="SJPH01000002">
    <property type="protein sequence ID" value="TWT47843.1"/>
    <property type="molecule type" value="Genomic_DNA"/>
</dbReference>
<accession>A0A5C5WCJ8</accession>
<name>A0A5C5WCJ8_9BACT</name>
<dbReference type="InterPro" id="IPR050738">
    <property type="entry name" value="Sulfatase"/>
</dbReference>
<protein>
    <submittedName>
        <fullName evidence="7">Arylsulfatase</fullName>
        <ecNumber evidence="7">3.1.6.1</ecNumber>
    </submittedName>
</protein>
<dbReference type="PROSITE" id="PS00018">
    <property type="entry name" value="EF_HAND_1"/>
    <property type="match status" value="1"/>
</dbReference>
<keyword evidence="5" id="KW-0732">Signal</keyword>
<dbReference type="PANTHER" id="PTHR42693:SF53">
    <property type="entry name" value="ENDO-4-O-SULFATASE"/>
    <property type="match status" value="1"/>
</dbReference>
<evidence type="ECO:0000256" key="2">
    <source>
        <dbReference type="ARBA" id="ARBA00022723"/>
    </source>
</evidence>
<feature type="chain" id="PRO_5022759757" evidence="5">
    <location>
        <begin position="22"/>
        <end position="1151"/>
    </location>
</feature>
<evidence type="ECO:0000313" key="8">
    <source>
        <dbReference type="Proteomes" id="UP000318995"/>
    </source>
</evidence>
<dbReference type="Gene3D" id="2.60.120.200">
    <property type="match status" value="1"/>
</dbReference>
<dbReference type="SUPFAM" id="SSF63446">
    <property type="entry name" value="Type I dockerin domain"/>
    <property type="match status" value="1"/>
</dbReference>
<dbReference type="Proteomes" id="UP000318995">
    <property type="component" value="Unassembled WGS sequence"/>
</dbReference>
<keyword evidence="8" id="KW-1185">Reference proteome</keyword>
<dbReference type="AlphaFoldDB" id="A0A5C5WCJ8"/>
<dbReference type="InterPro" id="IPR018247">
    <property type="entry name" value="EF_Hand_1_Ca_BS"/>
</dbReference>
<dbReference type="SUPFAM" id="SSF49899">
    <property type="entry name" value="Concanavalin A-like lectins/glucanases"/>
    <property type="match status" value="1"/>
</dbReference>
<dbReference type="GO" id="GO:0046872">
    <property type="term" value="F:metal ion binding"/>
    <property type="evidence" value="ECO:0007669"/>
    <property type="project" value="UniProtKB-KW"/>
</dbReference>
<comment type="similarity">
    <text evidence="1">Belongs to the sulfatase family.</text>
</comment>
<feature type="domain" description="Sulfatase N-terminal" evidence="6">
    <location>
        <begin position="26"/>
        <end position="385"/>
    </location>
</feature>
<evidence type="ECO:0000256" key="3">
    <source>
        <dbReference type="ARBA" id="ARBA00022801"/>
    </source>
</evidence>
<evidence type="ECO:0000313" key="7">
    <source>
        <dbReference type="EMBL" id="TWT47843.1"/>
    </source>
</evidence>
<evidence type="ECO:0000256" key="5">
    <source>
        <dbReference type="SAM" id="SignalP"/>
    </source>
</evidence>
<dbReference type="Gene3D" id="1.10.1330.10">
    <property type="entry name" value="Dockerin domain"/>
    <property type="match status" value="1"/>
</dbReference>
<evidence type="ECO:0000259" key="6">
    <source>
        <dbReference type="Pfam" id="PF00884"/>
    </source>
</evidence>
<gene>
    <name evidence="7" type="primary">atsA_6</name>
    <name evidence="7" type="ORF">Pla111_14680</name>
</gene>
<organism evidence="7 8">
    <name type="scientific">Botrimarina hoheduenensis</name>
    <dbReference type="NCBI Taxonomy" id="2528000"/>
    <lineage>
        <taxon>Bacteria</taxon>
        <taxon>Pseudomonadati</taxon>
        <taxon>Planctomycetota</taxon>
        <taxon>Planctomycetia</taxon>
        <taxon>Pirellulales</taxon>
        <taxon>Lacipirellulaceae</taxon>
        <taxon>Botrimarina</taxon>
    </lineage>
</organism>
<dbReference type="EC" id="3.1.6.1" evidence="7"/>
<evidence type="ECO:0000256" key="4">
    <source>
        <dbReference type="ARBA" id="ARBA00022837"/>
    </source>
</evidence>
<dbReference type="InterPro" id="IPR036439">
    <property type="entry name" value="Dockerin_dom_sf"/>
</dbReference>
<dbReference type="Pfam" id="PF00884">
    <property type="entry name" value="Sulfatase"/>
    <property type="match status" value="1"/>
</dbReference>
<dbReference type="Gene3D" id="3.30.1120.10">
    <property type="match status" value="1"/>
</dbReference>
<dbReference type="GO" id="GO:0000272">
    <property type="term" value="P:polysaccharide catabolic process"/>
    <property type="evidence" value="ECO:0007669"/>
    <property type="project" value="InterPro"/>
</dbReference>
<sequence length="1151" mass="119647" precursor="true">MKIASVTLACCLLLISSISEVAGTQPNVVLIISDDAGWADYGFVRNATADANPGGAGAVPTPHLDRLASAGVVFTNAYTASVCSPSRAMITTGQYGMRFGYGSNIMGGTDPIHTAANLQGLPTSAITIWERMQSVGYSTAAIGKWHLGEHANGGGQLGNRPENQGIEHFEGLWGGSRSFFVGGATNSEALRRTVSDGMGAITSNAIIENDYSGQYVTDVFGDQSVDYIRDSANTANPFFLYSSFTAPHTPMQATAADLAYIDTLNIPGFTGQRRTYAAMQYAMDRNVGKILDALDDPNGDGNTADSIADNTLLLFINDNGGDCCDIGPNSSDNGVLRNGKGSQFEGGMRVPMIVAGAGVKAAVRGTVSTNLVHAIDLVPTAFSGAGGGAFAANEIIDGKNLLPYINSEVAGVAHEELFIPRYNNLQSAVRKGSWKYMYQPGTGYQLYNLASDPDESSNVVALPGNAGVVEEMHQLLASYHVQMDKPRYDNQGPETNDFDHFRFRAEALATAAFSTTGAWLDGDSPNAPQTASWREGYADNRLTFPARSGASYTVTNDLTSVGGFAYMASRLSLASASAPLTGEHSARIDGLPIMLTASRSGAGPVIELDATDAVPNAFTFNHDTDIVIYDDLSITGDGNQRFVFGGQLREFRSQQSVTKTGTAGLTLAGGVDLTGTLHLQGGRVAFTNGQMRGNLVAMAGVTVQVGPAGIVPREGGGSGTPRQIVSTGLELNYDAALDISGDSLWSNAASGTDSLSFSAPASVSAISSSVFPRLTSAYSIPLTGGAGGLSDFFEQSGPRSRQDGTFEVVFHVSDLSAGTDQVLLETGGAARGVALVINNGVLTFNVDGDASDYNLTTNLSTGWHQAVGVIDLSSADDSMTLYLDNQLVGTLSGLTIGDWAGGNPLGLGAGESSVTGVTAGTGQPYHGEIALARYYSNAAFGSTEVDTNYQWLLESDPVTSGQPAVTLAIDGDFSVQNGTSLEMDLLDTVQHDRVEATGAATLGGQLKITASAGFAPTAGDAYAMVAGETVQGVFSTVDLPALDTGLMWQVAYGPSSVSILVTLAGDYNGDLVVDLADYTVWRDTLGLEVSPHTGADGDGDGQVTPADLQIWQAQFGAVVPALSSDTAIPEPATILATGSMLGGILLGTSRR</sequence>
<dbReference type="InterPro" id="IPR013320">
    <property type="entry name" value="ConA-like_dom_sf"/>
</dbReference>
<dbReference type="Gene3D" id="3.40.720.10">
    <property type="entry name" value="Alkaline Phosphatase, subunit A"/>
    <property type="match status" value="1"/>
</dbReference>
<reference evidence="7 8" key="1">
    <citation type="submission" date="2019-02" db="EMBL/GenBank/DDBJ databases">
        <title>Deep-cultivation of Planctomycetes and their phenomic and genomic characterization uncovers novel biology.</title>
        <authorList>
            <person name="Wiegand S."/>
            <person name="Jogler M."/>
            <person name="Boedeker C."/>
            <person name="Pinto D."/>
            <person name="Vollmers J."/>
            <person name="Rivas-Marin E."/>
            <person name="Kohn T."/>
            <person name="Peeters S.H."/>
            <person name="Heuer A."/>
            <person name="Rast P."/>
            <person name="Oberbeckmann S."/>
            <person name="Bunk B."/>
            <person name="Jeske O."/>
            <person name="Meyerdierks A."/>
            <person name="Storesund J.E."/>
            <person name="Kallscheuer N."/>
            <person name="Luecker S."/>
            <person name="Lage O.M."/>
            <person name="Pohl T."/>
            <person name="Merkel B.J."/>
            <person name="Hornburger P."/>
            <person name="Mueller R.-W."/>
            <person name="Bruemmer F."/>
            <person name="Labrenz M."/>
            <person name="Spormann A.M."/>
            <person name="Op Den Camp H."/>
            <person name="Overmann J."/>
            <person name="Amann R."/>
            <person name="Jetten M.S.M."/>
            <person name="Mascher T."/>
            <person name="Medema M.H."/>
            <person name="Devos D.P."/>
            <person name="Kaster A.-K."/>
            <person name="Ovreas L."/>
            <person name="Rohde M."/>
            <person name="Galperin M.Y."/>
            <person name="Jogler C."/>
        </authorList>
    </citation>
    <scope>NUCLEOTIDE SEQUENCE [LARGE SCALE GENOMIC DNA]</scope>
    <source>
        <strain evidence="7 8">Pla111</strain>
    </source>
</reference>
<dbReference type="PANTHER" id="PTHR42693">
    <property type="entry name" value="ARYLSULFATASE FAMILY MEMBER"/>
    <property type="match status" value="1"/>
</dbReference>
<proteinExistence type="inferred from homology"/>
<dbReference type="SUPFAM" id="SSF53649">
    <property type="entry name" value="Alkaline phosphatase-like"/>
    <property type="match status" value="1"/>
</dbReference>